<feature type="transmembrane region" description="Helical" evidence="1">
    <location>
        <begin position="119"/>
        <end position="150"/>
    </location>
</feature>
<gene>
    <name evidence="2" type="ORF">EM6_0776</name>
</gene>
<feature type="transmembrane region" description="Helical" evidence="1">
    <location>
        <begin position="65"/>
        <end position="90"/>
    </location>
</feature>
<dbReference type="RefSeq" id="WP_126420426.1">
    <property type="nucleotide sequence ID" value="NZ_AP018827.1"/>
</dbReference>
<protein>
    <recommendedName>
        <fullName evidence="4">Glycerophosphoryl diester phosphodiesterase membrane domain-containing protein</fullName>
    </recommendedName>
</protein>
<dbReference type="AlphaFoldDB" id="A0A3G9G7D4"/>
<feature type="transmembrane region" description="Helical" evidence="1">
    <location>
        <begin position="257"/>
        <end position="283"/>
    </location>
</feature>
<evidence type="ECO:0000313" key="3">
    <source>
        <dbReference type="Proteomes" id="UP000278756"/>
    </source>
</evidence>
<accession>A0A3G9G7D4</accession>
<proteinExistence type="predicted"/>
<evidence type="ECO:0000313" key="2">
    <source>
        <dbReference type="EMBL" id="BBF80198.1"/>
    </source>
</evidence>
<keyword evidence="1" id="KW-0812">Transmembrane</keyword>
<feature type="transmembrane region" description="Helical" evidence="1">
    <location>
        <begin position="213"/>
        <end position="237"/>
    </location>
</feature>
<keyword evidence="1" id="KW-1133">Transmembrane helix</keyword>
<reference evidence="3" key="1">
    <citation type="journal article" date="2017" name="Biotechnol. Biofuels">
        <title>Evaluation of environmental bacterial communities as a factor affecting the growth of duckweed Lemna minor.</title>
        <authorList>
            <person name="Ishizawa H."/>
            <person name="Kuroda M."/>
            <person name="Morikawa M."/>
            <person name="Ike M."/>
        </authorList>
    </citation>
    <scope>NUCLEOTIDE SEQUENCE [LARGE SCALE GENOMIC DNA]</scope>
    <source>
        <strain evidence="3">M6</strain>
    </source>
</reference>
<dbReference type="Pfam" id="PF24400">
    <property type="entry name" value="DUF7544"/>
    <property type="match status" value="1"/>
</dbReference>
<name>A0A3G9G7D4_9CAUL</name>
<organism evidence="2 3">
    <name type="scientific">Asticcacaulis excentricus</name>
    <dbReference type="NCBI Taxonomy" id="78587"/>
    <lineage>
        <taxon>Bacteria</taxon>
        <taxon>Pseudomonadati</taxon>
        <taxon>Pseudomonadota</taxon>
        <taxon>Alphaproteobacteria</taxon>
        <taxon>Caulobacterales</taxon>
        <taxon>Caulobacteraceae</taxon>
        <taxon>Asticcacaulis</taxon>
    </lineage>
</organism>
<dbReference type="InterPro" id="IPR055966">
    <property type="entry name" value="DUF7544"/>
</dbReference>
<feature type="transmembrane region" description="Helical" evidence="1">
    <location>
        <begin position="20"/>
        <end position="45"/>
    </location>
</feature>
<dbReference type="Proteomes" id="UP000278756">
    <property type="component" value="Chromosome 1"/>
</dbReference>
<dbReference type="OrthoDB" id="7617808at2"/>
<sequence>MKLSIDFAFAGIEIIKKSPLAVLVWGLVYLVVSVVSSLLIVAVAGPALTALQNYQTAPDADPMQVFGHLGALVPVYLIAGVLGLISSAIIQCAVFRSQLRPGTGGFAFLKLGGDEFRQILVGILWALAFVLFYIVFGIALAILIGIVSMVGQFSEILAGILIFVLVVGGIVTFLYIVSRWSLVMVQSFAEKKINIFGSFKLTQGQGWKLLGGYLLLGLVMIVIMIIVYSLVFALVVGTSGGWTQAITQMSRPDMSSVAALMTPVFFAQTLVSSLLMGGFYALIYGASAAAYSALSDKGTRSVEVF</sequence>
<reference evidence="3" key="2">
    <citation type="journal article" date="2017" name="Plant Physiol. Biochem.">
        <title>Differential oxidative and antioxidative response of duckweed Lemna minor toward plant growth promoting/inhibiting bacteria.</title>
        <authorList>
            <person name="Ishizawa H."/>
            <person name="Kuroda M."/>
            <person name="Morikawa M."/>
            <person name="Ike M."/>
        </authorList>
    </citation>
    <scope>NUCLEOTIDE SEQUENCE [LARGE SCALE GENOMIC DNA]</scope>
    <source>
        <strain evidence="3">M6</strain>
    </source>
</reference>
<evidence type="ECO:0008006" key="4">
    <source>
        <dbReference type="Google" id="ProtNLM"/>
    </source>
</evidence>
<evidence type="ECO:0000256" key="1">
    <source>
        <dbReference type="SAM" id="Phobius"/>
    </source>
</evidence>
<feature type="transmembrane region" description="Helical" evidence="1">
    <location>
        <begin position="156"/>
        <end position="177"/>
    </location>
</feature>
<dbReference type="EMBL" id="AP018827">
    <property type="protein sequence ID" value="BBF80198.1"/>
    <property type="molecule type" value="Genomic_DNA"/>
</dbReference>
<keyword evidence="1" id="KW-0472">Membrane</keyword>